<comment type="caution">
    <text evidence="1">The sequence shown here is derived from an EMBL/GenBank/DDBJ whole genome shotgun (WGS) entry which is preliminary data.</text>
</comment>
<accession>A0ABU0XRF3</accession>
<keyword evidence="2" id="KW-1185">Reference proteome</keyword>
<dbReference type="Proteomes" id="UP001237592">
    <property type="component" value="Unassembled WGS sequence"/>
</dbReference>
<evidence type="ECO:0000313" key="1">
    <source>
        <dbReference type="EMBL" id="MDQ4626108.1"/>
    </source>
</evidence>
<gene>
    <name evidence="1" type="ORF">RB624_09445</name>
</gene>
<dbReference type="RefSeq" id="WP_307778948.1">
    <property type="nucleotide sequence ID" value="NZ_JAVFKP010000002.1"/>
</dbReference>
<organism evidence="1 2">
    <name type="scientific">Janthinobacterium lividum</name>
    <dbReference type="NCBI Taxonomy" id="29581"/>
    <lineage>
        <taxon>Bacteria</taxon>
        <taxon>Pseudomonadati</taxon>
        <taxon>Pseudomonadota</taxon>
        <taxon>Betaproteobacteria</taxon>
        <taxon>Burkholderiales</taxon>
        <taxon>Oxalobacteraceae</taxon>
        <taxon>Janthinobacterium</taxon>
    </lineage>
</organism>
<evidence type="ECO:0000313" key="2">
    <source>
        <dbReference type="Proteomes" id="UP001237592"/>
    </source>
</evidence>
<reference evidence="1 2" key="1">
    <citation type="submission" date="2023-08" db="EMBL/GenBank/DDBJ databases">
        <title>Draft genome sequence of Janthinobacterium lividum.</title>
        <authorList>
            <person name="Chun B.H."/>
            <person name="Lee Y."/>
        </authorList>
    </citation>
    <scope>NUCLEOTIDE SEQUENCE [LARGE SCALE GENOMIC DNA]</scope>
    <source>
        <strain evidence="1 2">AMJK</strain>
    </source>
</reference>
<protein>
    <submittedName>
        <fullName evidence="1">Uncharacterized protein</fullName>
    </submittedName>
</protein>
<dbReference type="EMBL" id="JAVFKP010000002">
    <property type="protein sequence ID" value="MDQ4626108.1"/>
    <property type="molecule type" value="Genomic_DNA"/>
</dbReference>
<proteinExistence type="predicted"/>
<dbReference type="InterPro" id="IPR027417">
    <property type="entry name" value="P-loop_NTPase"/>
</dbReference>
<sequence>MTADEFYSACQLTGNPFRSNAVADDDPRVGIWIGYERQKSQFVKMLERVRADQVGLTNFVLLYGNWGTGKSHALLWAKNRVREAEHGSAYFMPTLKRDKGKLSFAAAFAEDAVGRGTIVADLMSFKNFCDTRILEVKSRQPQITNDGAIDEFIKQREMAEFVKRLMTCQNEGAIKTFLNSERLSDYQAVMLFAKIVNLFVQEYVTPLGRNRFRQAVYLFIDELDDLSRSPAKDVLETNDVLRHLYDACPNSFGLVCALSAEVTTLSNIFTDYVLSRITRHVHFDMLDRESAIKFVQAILAVNRPAGVVARGDFFPFDEDAINGIMSQLHQITPRKIVNTMQQVIEECRLSGANPTDGPITNDVLEELDILEAIFGDDSVS</sequence>
<dbReference type="SUPFAM" id="SSF52540">
    <property type="entry name" value="P-loop containing nucleoside triphosphate hydrolases"/>
    <property type="match status" value="1"/>
</dbReference>
<name>A0ABU0XRF3_9BURK</name>